<dbReference type="RefSeq" id="WP_126777342.1">
    <property type="nucleotide sequence ID" value="NZ_PIPM01000010.1"/>
</dbReference>
<proteinExistence type="inferred from homology"/>
<sequence length="162" mass="17517">MSPVYLGLGANLGDPIETLHRAVAALRAAPGLHNVTCSALYASKPMGPQDQPDYVNAVVRGYTSLPPEALLDVVQQIEHAHGRVRKERWGARTLDIDILLYGEQQIATERLNIPHVGLELREFVLIPLAEIAPTLDLPSGKSVKSLAERIPLNGLVKIAPAP</sequence>
<evidence type="ECO:0000256" key="9">
    <source>
        <dbReference type="ARBA" id="ARBA00022909"/>
    </source>
</evidence>
<feature type="domain" description="7,8-dihydro-6-hydroxymethylpterin-pyrophosphokinase" evidence="13">
    <location>
        <begin position="88"/>
        <end position="99"/>
    </location>
</feature>
<dbReference type="OrthoDB" id="9808041at2"/>
<dbReference type="GO" id="GO:0016301">
    <property type="term" value="F:kinase activity"/>
    <property type="evidence" value="ECO:0007669"/>
    <property type="project" value="UniProtKB-KW"/>
</dbReference>
<gene>
    <name evidence="14" type="primary">folK</name>
    <name evidence="14" type="ORF">CWE11_09310</name>
</gene>
<keyword evidence="9" id="KW-0289">Folate biosynthesis</keyword>
<accession>A0A432WCF2</accession>
<dbReference type="GO" id="GO:0046656">
    <property type="term" value="P:folic acid biosynthetic process"/>
    <property type="evidence" value="ECO:0007669"/>
    <property type="project" value="UniProtKB-KW"/>
</dbReference>
<dbReference type="Pfam" id="PF01288">
    <property type="entry name" value="HPPK"/>
    <property type="match status" value="1"/>
</dbReference>
<comment type="caution">
    <text evidence="14">The sequence shown here is derived from an EMBL/GenBank/DDBJ whole genome shotgun (WGS) entry which is preliminary data.</text>
</comment>
<dbReference type="EMBL" id="PIPM01000010">
    <property type="protein sequence ID" value="RUO30147.1"/>
    <property type="molecule type" value="Genomic_DNA"/>
</dbReference>
<evidence type="ECO:0000256" key="5">
    <source>
        <dbReference type="ARBA" id="ARBA00022679"/>
    </source>
</evidence>
<dbReference type="GO" id="GO:0003848">
    <property type="term" value="F:2-amino-4-hydroxy-6-hydroxymethyldihydropteridine diphosphokinase activity"/>
    <property type="evidence" value="ECO:0007669"/>
    <property type="project" value="UniProtKB-EC"/>
</dbReference>
<evidence type="ECO:0000313" key="14">
    <source>
        <dbReference type="EMBL" id="RUO30147.1"/>
    </source>
</evidence>
<dbReference type="UniPathway" id="UPA00077">
    <property type="reaction ID" value="UER00155"/>
</dbReference>
<evidence type="ECO:0000256" key="2">
    <source>
        <dbReference type="ARBA" id="ARBA00005810"/>
    </source>
</evidence>
<evidence type="ECO:0000256" key="4">
    <source>
        <dbReference type="ARBA" id="ARBA00016218"/>
    </source>
</evidence>
<protein>
    <recommendedName>
        <fullName evidence="4">2-amino-4-hydroxy-6-hydroxymethyldihydropteridine pyrophosphokinase</fullName>
        <ecNumber evidence="3">2.7.6.3</ecNumber>
    </recommendedName>
    <alternativeName>
        <fullName evidence="11">6-hydroxymethyl-7,8-dihydropterin pyrophosphokinase</fullName>
    </alternativeName>
    <alternativeName>
        <fullName evidence="12">7,8-dihydro-6-hydroxymethylpterin-pyrophosphokinase</fullName>
    </alternativeName>
</protein>
<dbReference type="SUPFAM" id="SSF55083">
    <property type="entry name" value="6-hydroxymethyl-7,8-dihydropterin pyrophosphokinase, HPPK"/>
    <property type="match status" value="1"/>
</dbReference>
<dbReference type="GO" id="GO:0046654">
    <property type="term" value="P:tetrahydrofolate biosynthetic process"/>
    <property type="evidence" value="ECO:0007669"/>
    <property type="project" value="UniProtKB-UniPathway"/>
</dbReference>
<evidence type="ECO:0000259" key="13">
    <source>
        <dbReference type="PROSITE" id="PS00794"/>
    </source>
</evidence>
<comment type="similarity">
    <text evidence="2">Belongs to the HPPK family.</text>
</comment>
<keyword evidence="6" id="KW-0547">Nucleotide-binding</keyword>
<evidence type="ECO:0000256" key="6">
    <source>
        <dbReference type="ARBA" id="ARBA00022741"/>
    </source>
</evidence>
<dbReference type="Gene3D" id="3.30.70.560">
    <property type="entry name" value="7,8-Dihydro-6-hydroxymethylpterin-pyrophosphokinase HPPK"/>
    <property type="match status" value="1"/>
</dbReference>
<dbReference type="EC" id="2.7.6.3" evidence="3"/>
<dbReference type="PANTHER" id="PTHR43071:SF1">
    <property type="entry name" value="2-AMINO-4-HYDROXY-6-HYDROXYMETHYLDIHYDROPTERIDINE PYROPHOSPHOKINASE"/>
    <property type="match status" value="1"/>
</dbReference>
<keyword evidence="8" id="KW-0067">ATP-binding</keyword>
<evidence type="ECO:0000256" key="3">
    <source>
        <dbReference type="ARBA" id="ARBA00013253"/>
    </source>
</evidence>
<dbReference type="NCBIfam" id="TIGR01498">
    <property type="entry name" value="folK"/>
    <property type="match status" value="1"/>
</dbReference>
<name>A0A432WCF2_9GAMM</name>
<dbReference type="PANTHER" id="PTHR43071">
    <property type="entry name" value="2-AMINO-4-HYDROXY-6-HYDROXYMETHYLDIHYDROPTERIDINE PYROPHOSPHOKINASE"/>
    <property type="match status" value="1"/>
</dbReference>
<comment type="function">
    <text evidence="10">Catalyzes the transfer of pyrophosphate from adenosine triphosphate (ATP) to 6-hydroxymethyl-7,8-dihydropterin, an enzymatic step in folate biosynthesis pathway.</text>
</comment>
<evidence type="ECO:0000256" key="7">
    <source>
        <dbReference type="ARBA" id="ARBA00022777"/>
    </source>
</evidence>
<comment type="pathway">
    <text evidence="1">Cofactor biosynthesis; tetrahydrofolate biosynthesis; 2-amino-4-hydroxy-6-hydroxymethyl-7,8-dihydropteridine diphosphate from 7,8-dihydroneopterin triphosphate: step 4/4.</text>
</comment>
<dbReference type="CDD" id="cd00483">
    <property type="entry name" value="HPPK"/>
    <property type="match status" value="1"/>
</dbReference>
<evidence type="ECO:0000256" key="1">
    <source>
        <dbReference type="ARBA" id="ARBA00005051"/>
    </source>
</evidence>
<evidence type="ECO:0000256" key="11">
    <source>
        <dbReference type="ARBA" id="ARBA00029766"/>
    </source>
</evidence>
<organism evidence="14 15">
    <name type="scientific">Aliidiomarina sanyensis</name>
    <dbReference type="NCBI Taxonomy" id="1249555"/>
    <lineage>
        <taxon>Bacteria</taxon>
        <taxon>Pseudomonadati</taxon>
        <taxon>Pseudomonadota</taxon>
        <taxon>Gammaproteobacteria</taxon>
        <taxon>Alteromonadales</taxon>
        <taxon>Idiomarinaceae</taxon>
        <taxon>Aliidiomarina</taxon>
    </lineage>
</organism>
<dbReference type="InterPro" id="IPR000550">
    <property type="entry name" value="Hppk"/>
</dbReference>
<reference evidence="14 15" key="1">
    <citation type="journal article" date="2011" name="Front. Microbiol.">
        <title>Genomic signatures of strain selection and enhancement in Bacillus atrophaeus var. globigii, a historical biowarfare simulant.</title>
        <authorList>
            <person name="Gibbons H.S."/>
            <person name="Broomall S.M."/>
            <person name="McNew L.A."/>
            <person name="Daligault H."/>
            <person name="Chapman C."/>
            <person name="Bruce D."/>
            <person name="Karavis M."/>
            <person name="Krepps M."/>
            <person name="McGregor P.A."/>
            <person name="Hong C."/>
            <person name="Park K.H."/>
            <person name="Akmal A."/>
            <person name="Feldman A."/>
            <person name="Lin J.S."/>
            <person name="Chang W.E."/>
            <person name="Higgs B.W."/>
            <person name="Demirev P."/>
            <person name="Lindquist J."/>
            <person name="Liem A."/>
            <person name="Fochler E."/>
            <person name="Read T.D."/>
            <person name="Tapia R."/>
            <person name="Johnson S."/>
            <person name="Bishop-Lilly K.A."/>
            <person name="Detter C."/>
            <person name="Han C."/>
            <person name="Sozhamannan S."/>
            <person name="Rosenzweig C.N."/>
            <person name="Skowronski E.W."/>
        </authorList>
    </citation>
    <scope>NUCLEOTIDE SEQUENCE [LARGE SCALE GENOMIC DNA]</scope>
    <source>
        <strain evidence="14 15">GYP-17</strain>
    </source>
</reference>
<dbReference type="PROSITE" id="PS00794">
    <property type="entry name" value="HPPK"/>
    <property type="match status" value="1"/>
</dbReference>
<dbReference type="AlphaFoldDB" id="A0A432WCF2"/>
<dbReference type="Proteomes" id="UP000288405">
    <property type="component" value="Unassembled WGS sequence"/>
</dbReference>
<evidence type="ECO:0000256" key="12">
    <source>
        <dbReference type="ARBA" id="ARBA00033413"/>
    </source>
</evidence>
<evidence type="ECO:0000313" key="15">
    <source>
        <dbReference type="Proteomes" id="UP000288405"/>
    </source>
</evidence>
<keyword evidence="15" id="KW-1185">Reference proteome</keyword>
<evidence type="ECO:0000256" key="8">
    <source>
        <dbReference type="ARBA" id="ARBA00022840"/>
    </source>
</evidence>
<evidence type="ECO:0000256" key="10">
    <source>
        <dbReference type="ARBA" id="ARBA00029409"/>
    </source>
</evidence>
<keyword evidence="5" id="KW-0808">Transferase</keyword>
<keyword evidence="7 14" id="KW-0418">Kinase</keyword>
<dbReference type="GO" id="GO:0005524">
    <property type="term" value="F:ATP binding"/>
    <property type="evidence" value="ECO:0007669"/>
    <property type="project" value="UniProtKB-KW"/>
</dbReference>
<dbReference type="InterPro" id="IPR035907">
    <property type="entry name" value="Hppk_sf"/>
</dbReference>